<proteinExistence type="predicted"/>
<reference evidence="1" key="1">
    <citation type="submission" date="2019-12" db="EMBL/GenBank/DDBJ databases">
        <title>Genome sequencing and annotation of Brassica cretica.</title>
        <authorList>
            <person name="Studholme D.J."/>
            <person name="Sarris P.F."/>
        </authorList>
    </citation>
    <scope>NUCLEOTIDE SEQUENCE</scope>
    <source>
        <strain evidence="1">PFS-102/07</strain>
        <tissue evidence="1">Leaf</tissue>
    </source>
</reference>
<dbReference type="AlphaFoldDB" id="A0A8S9KF02"/>
<name>A0A8S9KF02_BRACR</name>
<evidence type="ECO:0008006" key="2">
    <source>
        <dbReference type="Google" id="ProtNLM"/>
    </source>
</evidence>
<gene>
    <name evidence="1" type="ORF">F2Q70_00044706</name>
</gene>
<evidence type="ECO:0000313" key="1">
    <source>
        <dbReference type="EMBL" id="KAF2592068.1"/>
    </source>
</evidence>
<dbReference type="EMBL" id="QGKY02000164">
    <property type="protein sequence ID" value="KAF2592068.1"/>
    <property type="molecule type" value="Genomic_DNA"/>
</dbReference>
<sequence>MSRRRSRRGKEKADETVERRVAMAMRWSRRGKEIAEETVEAEDIKELLPERLFATDRFPNKRVNTTVDYLLRVRNALNDTPEMAKLIGSCFGGLFKLPAQRLLMGRLEVMGLPCGEFEDGYSIDFHISLKDENYEYWDRLIGSDMYVAVVESETEMFGWRKRSANTLIGGVMREELGERKRIDEGMRRRLGLGVEGERCLEHGIMQHYQERLGVGLRDGSNGLRKWLIFLNSSPVRDDMTD</sequence>
<organism evidence="1">
    <name type="scientific">Brassica cretica</name>
    <name type="common">Mustard</name>
    <dbReference type="NCBI Taxonomy" id="69181"/>
    <lineage>
        <taxon>Eukaryota</taxon>
        <taxon>Viridiplantae</taxon>
        <taxon>Streptophyta</taxon>
        <taxon>Embryophyta</taxon>
        <taxon>Tracheophyta</taxon>
        <taxon>Spermatophyta</taxon>
        <taxon>Magnoliopsida</taxon>
        <taxon>eudicotyledons</taxon>
        <taxon>Gunneridae</taxon>
        <taxon>Pentapetalae</taxon>
        <taxon>rosids</taxon>
        <taxon>malvids</taxon>
        <taxon>Brassicales</taxon>
        <taxon>Brassicaceae</taxon>
        <taxon>Brassiceae</taxon>
        <taxon>Brassica</taxon>
    </lineage>
</organism>
<accession>A0A8S9KF02</accession>
<comment type="caution">
    <text evidence="1">The sequence shown here is derived from an EMBL/GenBank/DDBJ whole genome shotgun (WGS) entry which is preliminary data.</text>
</comment>
<protein>
    <recommendedName>
        <fullName evidence="2">DUF1985 domain-containing protein</fullName>
    </recommendedName>
</protein>